<dbReference type="EMBL" id="DTGR01000049">
    <property type="protein sequence ID" value="HHS28729.1"/>
    <property type="molecule type" value="Genomic_DNA"/>
</dbReference>
<keyword evidence="5 10" id="KW-0808">Transferase</keyword>
<evidence type="ECO:0000256" key="4">
    <source>
        <dbReference type="ARBA" id="ARBA00022676"/>
    </source>
</evidence>
<sequence length="392" mass="42951">MPTHSEIFLLAGMGLVLLAFTGLVRAGSRVLGPEARRQEPDPPQRWPSLALIVPVAGAPPGLAARLEALLCQDYPDYQVIFATRDQADPATRLISSLIWGRSRARLVVAGPARNCGQKNQNLLAGVKLAGEVPEILAFCDSNQEAPPDFLQKLVAPVARGEGVVTSGYHHVIPGDNRLATWGRAISVLTLYLTKAIPWLNQPWGGATAIRRDAFESLHVAHLWSETVVDDVSLAALLVHNRIPVCLSQGADLATKVSGETMASWQSWLFRQWIYLKYYLPGSWMAAGVLLHLLTGFTIMSLAQLPLAFLGWGTRLTIILSAAFLIGLASLALALRRLHPIPRPPRPFWLAASLASLGLASWVHLKTSLTQKISWRGKVYQVDWRGRVSTIWE</sequence>
<comment type="pathway">
    <text evidence="3">Sphingolipid metabolism.</text>
</comment>
<comment type="caution">
    <text evidence="10">The sequence shown here is derived from an EMBL/GenBank/DDBJ whole genome shotgun (WGS) entry which is preliminary data.</text>
</comment>
<feature type="transmembrane region" description="Helical" evidence="9">
    <location>
        <begin position="283"/>
        <end position="308"/>
    </location>
</feature>
<feature type="transmembrane region" description="Helical" evidence="9">
    <location>
        <begin position="346"/>
        <end position="364"/>
    </location>
</feature>
<feature type="transmembrane region" description="Helical" evidence="9">
    <location>
        <begin position="315"/>
        <end position="334"/>
    </location>
</feature>
<dbReference type="SUPFAM" id="SSF53448">
    <property type="entry name" value="Nucleotide-diphospho-sugar transferases"/>
    <property type="match status" value="1"/>
</dbReference>
<keyword evidence="6 9" id="KW-0812">Transmembrane</keyword>
<dbReference type="PANTHER" id="PTHR12726">
    <property type="entry name" value="CERAMIDE GLUCOSYLTRANSFERASE"/>
    <property type="match status" value="1"/>
</dbReference>
<dbReference type="AlphaFoldDB" id="A0A7V6A1Z7"/>
<dbReference type="Pfam" id="PF13641">
    <property type="entry name" value="Glyco_tranf_2_3"/>
    <property type="match status" value="1"/>
</dbReference>
<comment type="subcellular location">
    <subcellularLocation>
        <location evidence="1">Membrane</location>
        <topology evidence="1">Multi-pass membrane protein</topology>
    </subcellularLocation>
</comment>
<keyword evidence="4" id="KW-0328">Glycosyltransferase</keyword>
<dbReference type="GO" id="GO:0006679">
    <property type="term" value="P:glucosylceramide biosynthetic process"/>
    <property type="evidence" value="ECO:0007669"/>
    <property type="project" value="TreeGrafter"/>
</dbReference>
<gene>
    <name evidence="10" type="ORF">ENV52_03390</name>
</gene>
<dbReference type="GO" id="GO:0008120">
    <property type="term" value="F:ceramide glucosyltransferase activity"/>
    <property type="evidence" value="ECO:0007669"/>
    <property type="project" value="TreeGrafter"/>
</dbReference>
<dbReference type="InterPro" id="IPR025993">
    <property type="entry name" value="Ceramide_glucosylTrfase"/>
</dbReference>
<evidence type="ECO:0000256" key="5">
    <source>
        <dbReference type="ARBA" id="ARBA00022679"/>
    </source>
</evidence>
<comment type="pathway">
    <text evidence="2">Lipid metabolism; sphingolipid metabolism.</text>
</comment>
<evidence type="ECO:0000256" key="2">
    <source>
        <dbReference type="ARBA" id="ARBA00004760"/>
    </source>
</evidence>
<organism evidence="10">
    <name type="scientific">Desulfobacca acetoxidans</name>
    <dbReference type="NCBI Taxonomy" id="60893"/>
    <lineage>
        <taxon>Bacteria</taxon>
        <taxon>Pseudomonadati</taxon>
        <taxon>Thermodesulfobacteriota</taxon>
        <taxon>Desulfobaccia</taxon>
        <taxon>Desulfobaccales</taxon>
        <taxon>Desulfobaccaceae</taxon>
        <taxon>Desulfobacca</taxon>
    </lineage>
</organism>
<dbReference type="GO" id="GO:0016020">
    <property type="term" value="C:membrane"/>
    <property type="evidence" value="ECO:0007669"/>
    <property type="project" value="UniProtKB-SubCell"/>
</dbReference>
<proteinExistence type="predicted"/>
<keyword evidence="8 9" id="KW-0472">Membrane</keyword>
<evidence type="ECO:0000256" key="9">
    <source>
        <dbReference type="SAM" id="Phobius"/>
    </source>
</evidence>
<evidence type="ECO:0000313" key="10">
    <source>
        <dbReference type="EMBL" id="HHS28729.1"/>
    </source>
</evidence>
<evidence type="ECO:0000256" key="1">
    <source>
        <dbReference type="ARBA" id="ARBA00004141"/>
    </source>
</evidence>
<evidence type="ECO:0000256" key="6">
    <source>
        <dbReference type="ARBA" id="ARBA00022692"/>
    </source>
</evidence>
<accession>A0A7V6A1Z7</accession>
<name>A0A7V6A1Z7_9BACT</name>
<evidence type="ECO:0000256" key="7">
    <source>
        <dbReference type="ARBA" id="ARBA00022989"/>
    </source>
</evidence>
<keyword evidence="7 9" id="KW-1133">Transmembrane helix</keyword>
<dbReference type="PANTHER" id="PTHR12726:SF0">
    <property type="entry name" value="CERAMIDE GLUCOSYLTRANSFERASE"/>
    <property type="match status" value="1"/>
</dbReference>
<evidence type="ECO:0000256" key="8">
    <source>
        <dbReference type="ARBA" id="ARBA00023136"/>
    </source>
</evidence>
<dbReference type="InterPro" id="IPR029044">
    <property type="entry name" value="Nucleotide-diphossugar_trans"/>
</dbReference>
<dbReference type="Gene3D" id="3.90.550.10">
    <property type="entry name" value="Spore Coat Polysaccharide Biosynthesis Protein SpsA, Chain A"/>
    <property type="match status" value="1"/>
</dbReference>
<evidence type="ECO:0000256" key="3">
    <source>
        <dbReference type="ARBA" id="ARBA00004991"/>
    </source>
</evidence>
<protein>
    <submittedName>
        <fullName evidence="10">Glycosyltransferase</fullName>
    </submittedName>
</protein>
<reference evidence="10" key="1">
    <citation type="journal article" date="2020" name="mSystems">
        <title>Genome- and Community-Level Interaction Insights into Carbon Utilization and Element Cycling Functions of Hydrothermarchaeota in Hydrothermal Sediment.</title>
        <authorList>
            <person name="Zhou Z."/>
            <person name="Liu Y."/>
            <person name="Xu W."/>
            <person name="Pan J."/>
            <person name="Luo Z.H."/>
            <person name="Li M."/>
        </authorList>
    </citation>
    <scope>NUCLEOTIDE SEQUENCE [LARGE SCALE GENOMIC DNA]</scope>
    <source>
        <strain evidence="10">SpSt-767</strain>
    </source>
</reference>